<reference evidence="2 3" key="1">
    <citation type="journal article" date="2017" name="Int. J. Parasitol.">
        <title>The genome of the protozoan parasite Cystoisospora suis and a reverse vaccinology approach to identify vaccine candidates.</title>
        <authorList>
            <person name="Palmieri N."/>
            <person name="Shrestha A."/>
            <person name="Ruttkowski B."/>
            <person name="Beck T."/>
            <person name="Vogl C."/>
            <person name="Tomley F."/>
            <person name="Blake D.P."/>
            <person name="Joachim A."/>
        </authorList>
    </citation>
    <scope>NUCLEOTIDE SEQUENCE [LARGE SCALE GENOMIC DNA]</scope>
    <source>
        <strain evidence="2 3">Wien I</strain>
    </source>
</reference>
<dbReference type="RefSeq" id="XP_067925633.1">
    <property type="nucleotide sequence ID" value="XM_068062392.1"/>
</dbReference>
<feature type="compositionally biased region" description="Basic and acidic residues" evidence="1">
    <location>
        <begin position="215"/>
        <end position="227"/>
    </location>
</feature>
<dbReference type="GeneID" id="94425603"/>
<gene>
    <name evidence="2" type="ORF">CSUI_002190</name>
</gene>
<feature type="compositionally biased region" description="Polar residues" evidence="1">
    <location>
        <begin position="883"/>
        <end position="899"/>
    </location>
</feature>
<sequence>MMDEEPVSTWVPSVKTSFLDVLSSAPSSHSVSQKATLWKPVPPLVVAGPGVDGRSPSEHVLKEEILNTRALQPLGSNEGVDEMMEGRLRLGTSEEFTELPAACGKGPCKDIPLGQRKGSVSSYGAHSRFRHLASKRKSFASSVRQLSGFAALLFILTFYLRKCLNTGGRFSGLFSGLSSLHYGTQDRENERPPYLGGLTPIRRLAGEGLPRRPPHREGRGRGTRPVDEALCSAIEASTAPDNRVAAGRTVEEESDEEAQPGPSPTSASSKDSSGSSESSVEEDGPTNLREHAPGHFRDGFSQLVLSNSVALGVDRIFITNSRVPTANERKLWVASLEEEEQERLESLNASISALQGHNEKAPTSCEVNSLLVSALQGHLTLMRLSRIFPERASNKCLNLSRASSHGPTMALASVLHRGWSVLGMTDRTVAVLLQHALRTVGSSTWQRRRELYLGLLRGPRSQKSAEVHAAFVAEGSVLRAAFQAWNPLAHIRMWAERGHLPLDAEDKQGLVGCFVAREGDPAPEKTTTPRETGGPADGVNGLSSRNPTQPPSRSFRPEGLHSADEREGSLHLLLSNTVAREIERNDLTRSRAATTAEREQWISTLEWEELDRLSSLLSSIHAFAKEERPARRHIEALLVAALQGQSTLMRMSRVFPDASFRRCLSVPAALRHSITLTLAKELRLCWKTLGVEDSTLQRVLEQSLTSIGAWTSRARAELFVNLTPRLRRGVDPKAHAALAAEGAVMKTAIQEWDPLWHIRLWVRRGILSLDKLGVLQQYLSQDSLSSSSSEPERFPGPPIFRLVSRESREVVQAPLGDEGHPWPSTEESDHIRGLLPTASEPSNVTPKTFAAPVDTSLRKGTEDDRPSVESFTAEDCLGDCSRTRATPSPQVTDQLTATGGSPPPFIVSSEPKLEEFFVDGLSAVSEARERLRKRRSKLLPDSDSAVERTVPSEAAAVPSPGVPKLVPQSQDREGPRRKKQKAWPGAGDGDSVGEPLAATPELAAPALVRQGRLKRALRVRGATPRGRSRKKSDLSPEAGRADQRTDFSGAKPSPSRAAPDTPTVLKTPFLQQADSRRGISKDSQGDEERSGRQTASELQSSAVGSEKGPQGAGGEEEELRSRQAPRRWGLLGLTPDSAVPVSRIISEFIDRHFPAMSSNPPLSSAAEP</sequence>
<proteinExistence type="predicted"/>
<keyword evidence="3" id="KW-1185">Reference proteome</keyword>
<feature type="compositionally biased region" description="Polar residues" evidence="1">
    <location>
        <begin position="1092"/>
        <end position="1103"/>
    </location>
</feature>
<evidence type="ECO:0000313" key="3">
    <source>
        <dbReference type="Proteomes" id="UP000221165"/>
    </source>
</evidence>
<dbReference type="Proteomes" id="UP000221165">
    <property type="component" value="Unassembled WGS sequence"/>
</dbReference>
<feature type="compositionally biased region" description="Low complexity" evidence="1">
    <location>
        <begin position="264"/>
        <end position="278"/>
    </location>
</feature>
<organism evidence="2 3">
    <name type="scientific">Cystoisospora suis</name>
    <dbReference type="NCBI Taxonomy" id="483139"/>
    <lineage>
        <taxon>Eukaryota</taxon>
        <taxon>Sar</taxon>
        <taxon>Alveolata</taxon>
        <taxon>Apicomplexa</taxon>
        <taxon>Conoidasida</taxon>
        <taxon>Coccidia</taxon>
        <taxon>Eucoccidiorida</taxon>
        <taxon>Eimeriorina</taxon>
        <taxon>Sarcocystidae</taxon>
        <taxon>Cystoisospora</taxon>
    </lineage>
</organism>
<name>A0A2C6L7F9_9APIC</name>
<dbReference type="EMBL" id="MIGC01000920">
    <property type="protein sequence ID" value="PHJ23959.1"/>
    <property type="molecule type" value="Genomic_DNA"/>
</dbReference>
<evidence type="ECO:0000256" key="1">
    <source>
        <dbReference type="SAM" id="MobiDB-lite"/>
    </source>
</evidence>
<feature type="compositionally biased region" description="Basic and acidic residues" evidence="1">
    <location>
        <begin position="1074"/>
        <end position="1091"/>
    </location>
</feature>
<protein>
    <submittedName>
        <fullName evidence="2">Uncharacterized protein</fullName>
    </submittedName>
</protein>
<feature type="region of interest" description="Disordered" evidence="1">
    <location>
        <begin position="879"/>
        <end position="907"/>
    </location>
</feature>
<feature type="compositionally biased region" description="Basic and acidic residues" evidence="1">
    <location>
        <begin position="1031"/>
        <end position="1045"/>
    </location>
</feature>
<feature type="region of interest" description="Disordered" evidence="1">
    <location>
        <begin position="518"/>
        <end position="562"/>
    </location>
</feature>
<dbReference type="VEuPathDB" id="ToxoDB:CSUI_002190"/>
<comment type="caution">
    <text evidence="2">The sequence shown here is derived from an EMBL/GenBank/DDBJ whole genome shotgun (WGS) entry which is preliminary data.</text>
</comment>
<feature type="region of interest" description="Disordered" evidence="1">
    <location>
        <begin position="184"/>
        <end position="294"/>
    </location>
</feature>
<evidence type="ECO:0000313" key="2">
    <source>
        <dbReference type="EMBL" id="PHJ23959.1"/>
    </source>
</evidence>
<accession>A0A2C6L7F9</accession>
<feature type="region of interest" description="Disordered" evidence="1">
    <location>
        <begin position="932"/>
        <end position="1134"/>
    </location>
</feature>
<feature type="compositionally biased region" description="Low complexity" evidence="1">
    <location>
        <begin position="994"/>
        <end position="1007"/>
    </location>
</feature>
<dbReference type="AlphaFoldDB" id="A0A2C6L7F9"/>